<feature type="non-terminal residue" evidence="1">
    <location>
        <position position="30"/>
    </location>
</feature>
<organism evidence="1 2">
    <name type="scientific">Elaphomyces granulatus</name>
    <dbReference type="NCBI Taxonomy" id="519963"/>
    <lineage>
        <taxon>Eukaryota</taxon>
        <taxon>Fungi</taxon>
        <taxon>Dikarya</taxon>
        <taxon>Ascomycota</taxon>
        <taxon>Pezizomycotina</taxon>
        <taxon>Eurotiomycetes</taxon>
        <taxon>Eurotiomycetidae</taxon>
        <taxon>Eurotiales</taxon>
        <taxon>Elaphomycetaceae</taxon>
        <taxon>Elaphomyces</taxon>
    </lineage>
</organism>
<name>A0A232M4B0_9EURO</name>
<evidence type="ECO:0000313" key="2">
    <source>
        <dbReference type="Proteomes" id="UP000243515"/>
    </source>
</evidence>
<dbReference type="AlphaFoldDB" id="A0A232M4B0"/>
<comment type="caution">
    <text evidence="1">The sequence shown here is derived from an EMBL/GenBank/DDBJ whole genome shotgun (WGS) entry which is preliminary data.</text>
</comment>
<keyword evidence="2" id="KW-1185">Reference proteome</keyword>
<proteinExistence type="predicted"/>
<gene>
    <name evidence="1" type="ORF">Egran_01061</name>
</gene>
<protein>
    <submittedName>
        <fullName evidence="1">Uncharacterized protein</fullName>
    </submittedName>
</protein>
<dbReference type="Proteomes" id="UP000243515">
    <property type="component" value="Unassembled WGS sequence"/>
</dbReference>
<sequence length="30" mass="3386">MRSIAGFLKERKGHFLPRAQVGPEESLLSM</sequence>
<dbReference type="EMBL" id="NPHW01002573">
    <property type="protein sequence ID" value="OXV11178.1"/>
    <property type="molecule type" value="Genomic_DNA"/>
</dbReference>
<reference evidence="1 2" key="1">
    <citation type="journal article" date="2015" name="Environ. Microbiol.">
        <title>Metagenome sequence of Elaphomyces granulatus from sporocarp tissue reveals Ascomycota ectomycorrhizal fingerprints of genome expansion and a Proteobacteria-rich microbiome.</title>
        <authorList>
            <person name="Quandt C.A."/>
            <person name="Kohler A."/>
            <person name="Hesse C.N."/>
            <person name="Sharpton T.J."/>
            <person name="Martin F."/>
            <person name="Spatafora J.W."/>
        </authorList>
    </citation>
    <scope>NUCLEOTIDE SEQUENCE [LARGE SCALE GENOMIC DNA]</scope>
    <source>
        <strain evidence="1 2">OSC145934</strain>
    </source>
</reference>
<evidence type="ECO:0000313" key="1">
    <source>
        <dbReference type="EMBL" id="OXV11178.1"/>
    </source>
</evidence>
<accession>A0A232M4B0</accession>